<keyword evidence="3" id="KW-1185">Reference proteome</keyword>
<feature type="region of interest" description="Disordered" evidence="1">
    <location>
        <begin position="1"/>
        <end position="41"/>
    </location>
</feature>
<evidence type="ECO:0000313" key="2">
    <source>
        <dbReference type="EMBL" id="OQR73939.1"/>
    </source>
</evidence>
<dbReference type="AlphaFoldDB" id="A0A1V9XKD1"/>
<name>A0A1V9XKD1_9ACAR</name>
<accession>A0A1V9XKD1</accession>
<dbReference type="EMBL" id="MNPL01009002">
    <property type="protein sequence ID" value="OQR73939.1"/>
    <property type="molecule type" value="Genomic_DNA"/>
</dbReference>
<evidence type="ECO:0000256" key="1">
    <source>
        <dbReference type="SAM" id="MobiDB-lite"/>
    </source>
</evidence>
<evidence type="ECO:0000313" key="3">
    <source>
        <dbReference type="Proteomes" id="UP000192247"/>
    </source>
</evidence>
<dbReference type="InParanoid" id="A0A1V9XKD1"/>
<organism evidence="2 3">
    <name type="scientific">Tropilaelaps mercedesae</name>
    <dbReference type="NCBI Taxonomy" id="418985"/>
    <lineage>
        <taxon>Eukaryota</taxon>
        <taxon>Metazoa</taxon>
        <taxon>Ecdysozoa</taxon>
        <taxon>Arthropoda</taxon>
        <taxon>Chelicerata</taxon>
        <taxon>Arachnida</taxon>
        <taxon>Acari</taxon>
        <taxon>Parasitiformes</taxon>
        <taxon>Mesostigmata</taxon>
        <taxon>Gamasina</taxon>
        <taxon>Dermanyssoidea</taxon>
        <taxon>Laelapidae</taxon>
        <taxon>Tropilaelaps</taxon>
    </lineage>
</organism>
<dbReference type="Proteomes" id="UP000192247">
    <property type="component" value="Unassembled WGS sequence"/>
</dbReference>
<reference evidence="2 3" key="1">
    <citation type="journal article" date="2017" name="Gigascience">
        <title>Draft genome of the honey bee ectoparasitic mite, Tropilaelaps mercedesae, is shaped by the parasitic life history.</title>
        <authorList>
            <person name="Dong X."/>
            <person name="Armstrong S.D."/>
            <person name="Xia D."/>
            <person name="Makepeace B.L."/>
            <person name="Darby A.C."/>
            <person name="Kadowaki T."/>
        </authorList>
    </citation>
    <scope>NUCLEOTIDE SEQUENCE [LARGE SCALE GENOMIC DNA]</scope>
    <source>
        <strain evidence="2">Wuxi-XJTLU</strain>
    </source>
</reference>
<feature type="compositionally biased region" description="Polar residues" evidence="1">
    <location>
        <begin position="14"/>
        <end position="27"/>
    </location>
</feature>
<feature type="compositionally biased region" description="Basic residues" evidence="1">
    <location>
        <begin position="1"/>
        <end position="13"/>
    </location>
</feature>
<comment type="caution">
    <text evidence="2">The sequence shown here is derived from an EMBL/GenBank/DDBJ whole genome shotgun (WGS) entry which is preliminary data.</text>
</comment>
<sequence length="87" mass="9904">MMPTRRTTKKLKKINQSSVLQSSTSVENDGADLPAASSKKKSEFWSQSILESSTRSIRKFCIRSIKLQNFRTFKEETINLHSGLNIL</sequence>
<protein>
    <submittedName>
        <fullName evidence="2">Uncharacterized protein</fullName>
    </submittedName>
</protein>
<gene>
    <name evidence="2" type="ORF">BIW11_09413</name>
</gene>
<proteinExistence type="predicted"/>
<feature type="non-terminal residue" evidence="2">
    <location>
        <position position="87"/>
    </location>
</feature>